<evidence type="ECO:0000313" key="1">
    <source>
        <dbReference type="EMBL" id="CCB46659.1"/>
    </source>
</evidence>
<proteinExistence type="predicted"/>
<gene>
    <name evidence="1" type="ordered locus">VIT_04s0008g02730</name>
</gene>
<accession>F6H3C2</accession>
<protein>
    <submittedName>
        <fullName evidence="1">Uncharacterized protein</fullName>
    </submittedName>
</protein>
<dbReference type="PaxDb" id="29760-VIT_04s0008g02730.t01"/>
<name>F6H3C2_VITVI</name>
<dbReference type="EMBL" id="FN595231">
    <property type="protein sequence ID" value="CCB46659.1"/>
    <property type="molecule type" value="Genomic_DNA"/>
</dbReference>
<dbReference type="InParanoid" id="F6H3C2"/>
<dbReference type="AlphaFoldDB" id="F6H3C2"/>
<dbReference type="HOGENOM" id="CLU_2854246_0_0_1"/>
<evidence type="ECO:0000313" key="2">
    <source>
        <dbReference type="Proteomes" id="UP000009183"/>
    </source>
</evidence>
<dbReference type="Proteomes" id="UP000009183">
    <property type="component" value="Chromosome 4"/>
</dbReference>
<keyword evidence="2" id="KW-1185">Reference proteome</keyword>
<reference evidence="2" key="1">
    <citation type="journal article" date="2007" name="Nature">
        <title>The grapevine genome sequence suggests ancestral hexaploidization in major angiosperm phyla.</title>
        <authorList>
            <consortium name="The French-Italian Public Consortium for Grapevine Genome Characterization."/>
            <person name="Jaillon O."/>
            <person name="Aury J.-M."/>
            <person name="Noel B."/>
            <person name="Policriti A."/>
            <person name="Clepet C."/>
            <person name="Casagrande A."/>
            <person name="Choisne N."/>
            <person name="Aubourg S."/>
            <person name="Vitulo N."/>
            <person name="Jubin C."/>
            <person name="Vezzi A."/>
            <person name="Legeai F."/>
            <person name="Hugueney P."/>
            <person name="Dasilva C."/>
            <person name="Horner D."/>
            <person name="Mica E."/>
            <person name="Jublot D."/>
            <person name="Poulain J."/>
            <person name="Bruyere C."/>
            <person name="Billault A."/>
            <person name="Segurens B."/>
            <person name="Gouyvenoux M."/>
            <person name="Ugarte E."/>
            <person name="Cattonaro F."/>
            <person name="Anthouard V."/>
            <person name="Vico V."/>
            <person name="Del Fabbro C."/>
            <person name="Alaux M."/>
            <person name="Di Gaspero G."/>
            <person name="Dumas V."/>
            <person name="Felice N."/>
            <person name="Paillard S."/>
            <person name="Juman I."/>
            <person name="Moroldo M."/>
            <person name="Scalabrin S."/>
            <person name="Canaguier A."/>
            <person name="Le Clainche I."/>
            <person name="Malacrida G."/>
            <person name="Durand E."/>
            <person name="Pesole G."/>
            <person name="Laucou V."/>
            <person name="Chatelet P."/>
            <person name="Merdinoglu D."/>
            <person name="Delledonne M."/>
            <person name="Pezzotti M."/>
            <person name="Lecharny A."/>
            <person name="Scarpelli C."/>
            <person name="Artiguenave F."/>
            <person name="Pe M.E."/>
            <person name="Valle G."/>
            <person name="Morgante M."/>
            <person name="Caboche M."/>
            <person name="Adam-Blondon A.-F."/>
            <person name="Weissenbach J."/>
            <person name="Quetier F."/>
            <person name="Wincker P."/>
        </authorList>
    </citation>
    <scope>NUCLEOTIDE SEQUENCE [LARGE SCALE GENOMIC DNA]</scope>
    <source>
        <strain evidence="2">cv. Pinot noir / PN40024</strain>
    </source>
</reference>
<sequence length="65" mass="7533">MGNLARFGGALAVWPLAARMMKNKPSVDESSWQETTISDTIMEKKQKQRGDYEIYCLWTMENYVI</sequence>
<organism evidence="1 2">
    <name type="scientific">Vitis vinifera</name>
    <name type="common">Grape</name>
    <dbReference type="NCBI Taxonomy" id="29760"/>
    <lineage>
        <taxon>Eukaryota</taxon>
        <taxon>Viridiplantae</taxon>
        <taxon>Streptophyta</taxon>
        <taxon>Embryophyta</taxon>
        <taxon>Tracheophyta</taxon>
        <taxon>Spermatophyta</taxon>
        <taxon>Magnoliopsida</taxon>
        <taxon>eudicotyledons</taxon>
        <taxon>Gunneridae</taxon>
        <taxon>Pentapetalae</taxon>
        <taxon>rosids</taxon>
        <taxon>Vitales</taxon>
        <taxon>Vitaceae</taxon>
        <taxon>Viteae</taxon>
        <taxon>Vitis</taxon>
    </lineage>
</organism>